<evidence type="ECO:0000313" key="12">
    <source>
        <dbReference type="Proteomes" id="UP000053259"/>
    </source>
</evidence>
<dbReference type="InterPro" id="IPR001578">
    <property type="entry name" value="Peptidase_C12_UCH"/>
</dbReference>
<evidence type="ECO:0000256" key="6">
    <source>
        <dbReference type="ARBA" id="ARBA00022807"/>
    </source>
</evidence>
<feature type="active site" description="Nucleophile" evidence="7">
    <location>
        <position position="265"/>
    </location>
</feature>
<dbReference type="PANTHER" id="PTHR10589:SF29">
    <property type="entry name" value="UBIQUITIN CARBOXYL-TERMINAL HYDROLASE"/>
    <property type="match status" value="1"/>
</dbReference>
<feature type="site" description="Important for enzyme activity" evidence="7">
    <location>
        <position position="450"/>
    </location>
</feature>
<dbReference type="SUPFAM" id="SSF54001">
    <property type="entry name" value="Cysteine proteinases"/>
    <property type="match status" value="1"/>
</dbReference>
<reference evidence="11 12" key="1">
    <citation type="submission" date="2015-01" db="EMBL/GenBank/DDBJ databases">
        <title>The Genome Sequence of Ochroconis gallopava CBS43764.</title>
        <authorList>
            <consortium name="The Broad Institute Genomics Platform"/>
            <person name="Cuomo C."/>
            <person name="de Hoog S."/>
            <person name="Gorbushina A."/>
            <person name="Stielow B."/>
            <person name="Teixiera M."/>
            <person name="Abouelleil A."/>
            <person name="Chapman S.B."/>
            <person name="Priest M."/>
            <person name="Young S.K."/>
            <person name="Wortman J."/>
            <person name="Nusbaum C."/>
            <person name="Birren B."/>
        </authorList>
    </citation>
    <scope>NUCLEOTIDE SEQUENCE [LARGE SCALE GENOMIC DNA]</scope>
    <source>
        <strain evidence="11 12">CBS 43764</strain>
    </source>
</reference>
<comment type="catalytic activity">
    <reaction evidence="1 7">
        <text>Thiol-dependent hydrolysis of ester, thioester, amide, peptide and isopeptide bonds formed by the C-terminal Gly of ubiquitin (a 76-residue protein attached to proteins as an intracellular targeting signal).</text>
        <dbReference type="EC" id="3.4.19.12"/>
    </reaction>
</comment>
<feature type="compositionally biased region" description="Basic residues" evidence="9">
    <location>
        <begin position="396"/>
        <end position="405"/>
    </location>
</feature>
<gene>
    <name evidence="11" type="ORF">PV09_07645</name>
</gene>
<dbReference type="AlphaFoldDB" id="A0A0D2A2A7"/>
<feature type="compositionally biased region" description="Polar residues" evidence="9">
    <location>
        <begin position="73"/>
        <end position="82"/>
    </location>
</feature>
<evidence type="ECO:0000256" key="2">
    <source>
        <dbReference type="ARBA" id="ARBA00012759"/>
    </source>
</evidence>
<evidence type="ECO:0000259" key="10">
    <source>
        <dbReference type="PROSITE" id="PS52048"/>
    </source>
</evidence>
<dbReference type="Pfam" id="PF01088">
    <property type="entry name" value="Peptidase_C12"/>
    <property type="match status" value="1"/>
</dbReference>
<feature type="site" description="Transition state stabilizer" evidence="7">
    <location>
        <position position="258"/>
    </location>
</feature>
<dbReference type="EC" id="3.4.19.12" evidence="2 7"/>
<comment type="similarity">
    <text evidence="7">Belongs to the peptidase C12 family.</text>
</comment>
<dbReference type="GeneID" id="27315618"/>
<dbReference type="HOGENOM" id="CLU_018316_3_1_1"/>
<evidence type="ECO:0000256" key="7">
    <source>
        <dbReference type="PROSITE-ProRule" id="PRU01393"/>
    </source>
</evidence>
<evidence type="ECO:0000256" key="5">
    <source>
        <dbReference type="ARBA" id="ARBA00022801"/>
    </source>
</evidence>
<dbReference type="RefSeq" id="XP_016210762.1">
    <property type="nucleotide sequence ID" value="XM_016361436.1"/>
</dbReference>
<keyword evidence="5 7" id="KW-0378">Hydrolase</keyword>
<dbReference type="PROSITE" id="PS52048">
    <property type="entry name" value="UCH_DOMAIN"/>
    <property type="match status" value="1"/>
</dbReference>
<dbReference type="Gene3D" id="3.40.532.10">
    <property type="entry name" value="Peptidase C12, ubiquitin carboxyl-terminal hydrolase"/>
    <property type="match status" value="1"/>
</dbReference>
<feature type="compositionally biased region" description="Acidic residues" evidence="9">
    <location>
        <begin position="410"/>
        <end position="426"/>
    </location>
</feature>
<feature type="compositionally biased region" description="Basic and acidic residues" evidence="9">
    <location>
        <begin position="377"/>
        <end position="391"/>
    </location>
</feature>
<dbReference type="GO" id="GO:0016579">
    <property type="term" value="P:protein deubiquitination"/>
    <property type="evidence" value="ECO:0007669"/>
    <property type="project" value="TreeGrafter"/>
</dbReference>
<feature type="domain" description="UCH catalytic" evidence="10">
    <location>
        <begin position="182"/>
        <end position="498"/>
    </location>
</feature>
<dbReference type="InterPro" id="IPR038765">
    <property type="entry name" value="Papain-like_cys_pep_sf"/>
</dbReference>
<keyword evidence="4 7" id="KW-0833">Ubl conjugation pathway</keyword>
<accession>A0A0D2A2A7</accession>
<keyword evidence="3 7" id="KW-0645">Protease</keyword>
<dbReference type="InParanoid" id="A0A0D2A2A7"/>
<evidence type="ECO:0000313" key="11">
    <source>
        <dbReference type="EMBL" id="KIW00893.1"/>
    </source>
</evidence>
<dbReference type="InterPro" id="IPR036959">
    <property type="entry name" value="Peptidase_C12_UCH_sf"/>
</dbReference>
<feature type="active site" description="Proton donor" evidence="7">
    <location>
        <position position="435"/>
    </location>
</feature>
<proteinExistence type="inferred from homology"/>
<evidence type="ECO:0000256" key="9">
    <source>
        <dbReference type="SAM" id="MobiDB-lite"/>
    </source>
</evidence>
<evidence type="ECO:0000256" key="4">
    <source>
        <dbReference type="ARBA" id="ARBA00022786"/>
    </source>
</evidence>
<feature type="compositionally biased region" description="Basic and acidic residues" evidence="9">
    <location>
        <begin position="345"/>
        <end position="368"/>
    </location>
</feature>
<dbReference type="OrthoDB" id="1924260at2759"/>
<organism evidence="11 12">
    <name type="scientific">Verruconis gallopava</name>
    <dbReference type="NCBI Taxonomy" id="253628"/>
    <lineage>
        <taxon>Eukaryota</taxon>
        <taxon>Fungi</taxon>
        <taxon>Dikarya</taxon>
        <taxon>Ascomycota</taxon>
        <taxon>Pezizomycotina</taxon>
        <taxon>Dothideomycetes</taxon>
        <taxon>Pleosporomycetidae</taxon>
        <taxon>Venturiales</taxon>
        <taxon>Sympoventuriaceae</taxon>
        <taxon>Verruconis</taxon>
    </lineage>
</organism>
<keyword evidence="8" id="KW-0175">Coiled coil</keyword>
<dbReference type="VEuPathDB" id="FungiDB:PV09_07645"/>
<dbReference type="GO" id="GO:0004843">
    <property type="term" value="F:cysteine-type deubiquitinase activity"/>
    <property type="evidence" value="ECO:0007669"/>
    <property type="project" value="UniProtKB-UniRule"/>
</dbReference>
<feature type="region of interest" description="Disordered" evidence="9">
    <location>
        <begin position="57"/>
        <end position="84"/>
    </location>
</feature>
<dbReference type="EMBL" id="KN847559">
    <property type="protein sequence ID" value="KIW00893.1"/>
    <property type="molecule type" value="Genomic_DNA"/>
</dbReference>
<dbReference type="STRING" id="253628.A0A0D2A2A7"/>
<keyword evidence="6 7" id="KW-0788">Thiol protease</keyword>
<evidence type="ECO:0000256" key="3">
    <source>
        <dbReference type="ARBA" id="ARBA00022670"/>
    </source>
</evidence>
<sequence>MHSFPYLEVAVTMTRQKQHILRSWSERQISIGEGAPAAPSQGSISETLQEDLVHVETSDTAQPQAVPAASPLPSAQVSSEMTYQEKLKDLRSTADSSILTTSNPPAFVYHTQNAANTDAEISADNTATTSRGKRSRSLETTLANLHEKRPRAQGPPPIKLNEDDFHPPYKPLTDEERSSWKGWVEVLSEPIYMNTMLRDLGVRGVIAAEIVTLETSILSLEQPIYGLIFCFQYQDADHHVPAADVEPDRPAHVWFANQLPATNACATIAVLNILLNATEVELGKPLTYFKEDTKELSPMERAHCINEHEFIRAVHNSFASRMDIWIADRLFASRYREQVKKWKQRLKDEERAREARAKAAEKAARAMEKNQSPQQQTEKKTPRATRPKRDMMTTSAKKKYKYRKPRGNEDDCIGDDDSAGDAESEPAYDNESAFHYVAYVPVGGHVWRLDGMSAQPQDIGPYTHIDSWLFDAAPHIQSRMQAYEKNSGMLFNLMALVKDPIDSQREKLAGLVKALRFVEESLNKINVGWRSHAAHFGEDALQKMIEEFCITEEMIAASPTLEFETLDLGKLLKKRGEIAREQEQLKEELRLQIIRRKNEHIQVQKDRLDLNPTIHRVLLHLEENGKVHDLLERYR</sequence>
<dbReference type="Proteomes" id="UP000053259">
    <property type="component" value="Unassembled WGS sequence"/>
</dbReference>
<keyword evidence="12" id="KW-1185">Reference proteome</keyword>
<dbReference type="GO" id="GO:0006511">
    <property type="term" value="P:ubiquitin-dependent protein catabolic process"/>
    <property type="evidence" value="ECO:0007669"/>
    <property type="project" value="UniProtKB-UniRule"/>
</dbReference>
<evidence type="ECO:0000256" key="1">
    <source>
        <dbReference type="ARBA" id="ARBA00000707"/>
    </source>
</evidence>
<feature type="coiled-coil region" evidence="8">
    <location>
        <begin position="568"/>
        <end position="599"/>
    </location>
</feature>
<name>A0A0D2A2A7_9PEZI</name>
<dbReference type="PANTHER" id="PTHR10589">
    <property type="entry name" value="UBIQUITIN CARBOXYL-TERMINAL HYDROLASE"/>
    <property type="match status" value="1"/>
</dbReference>
<feature type="region of interest" description="Disordered" evidence="9">
    <location>
        <begin position="345"/>
        <end position="426"/>
    </location>
</feature>
<dbReference type="GO" id="GO:0005737">
    <property type="term" value="C:cytoplasm"/>
    <property type="evidence" value="ECO:0007669"/>
    <property type="project" value="TreeGrafter"/>
</dbReference>
<protein>
    <recommendedName>
        <fullName evidence="2 7">ubiquitinyl hydrolase 1</fullName>
        <ecNumber evidence="2 7">3.4.19.12</ecNumber>
    </recommendedName>
</protein>
<evidence type="ECO:0000256" key="8">
    <source>
        <dbReference type="SAM" id="Coils"/>
    </source>
</evidence>